<accession>A0A5C6ZG33</accession>
<dbReference type="Proteomes" id="UP000321578">
    <property type="component" value="Unassembled WGS sequence"/>
</dbReference>
<dbReference type="SUPFAM" id="SSF82679">
    <property type="entry name" value="N-utilization substance G protein NusG, N-terminal domain"/>
    <property type="match status" value="1"/>
</dbReference>
<feature type="domain" description="NusG-like N-terminal" evidence="2">
    <location>
        <begin position="5"/>
        <end position="96"/>
    </location>
</feature>
<dbReference type="InterPro" id="IPR036735">
    <property type="entry name" value="NGN_dom_sf"/>
</dbReference>
<dbReference type="RefSeq" id="WP_147086402.1">
    <property type="nucleotide sequence ID" value="NZ_VORM01000032.1"/>
</dbReference>
<name>A0A5C6ZG33_9FLAO</name>
<dbReference type="Pfam" id="PF02357">
    <property type="entry name" value="NusG"/>
    <property type="match status" value="1"/>
</dbReference>
<protein>
    <submittedName>
        <fullName evidence="3">UpxY family transcription antiterminator</fullName>
    </submittedName>
</protein>
<evidence type="ECO:0000256" key="1">
    <source>
        <dbReference type="ARBA" id="ARBA00023163"/>
    </source>
</evidence>
<dbReference type="Gene3D" id="3.30.70.940">
    <property type="entry name" value="NusG, N-terminal domain"/>
    <property type="match status" value="1"/>
</dbReference>
<evidence type="ECO:0000313" key="3">
    <source>
        <dbReference type="EMBL" id="TXD89048.1"/>
    </source>
</evidence>
<reference evidence="3 4" key="1">
    <citation type="submission" date="2019-08" db="EMBL/GenBank/DDBJ databases">
        <title>Genomes of Subsaximicrobium wynnwilliamsii strains.</title>
        <authorList>
            <person name="Bowman J.P."/>
        </authorList>
    </citation>
    <scope>NUCLEOTIDE SEQUENCE [LARGE SCALE GENOMIC DNA]</scope>
    <source>
        <strain evidence="3 4">2-80-2</strain>
    </source>
</reference>
<evidence type="ECO:0000259" key="2">
    <source>
        <dbReference type="Pfam" id="PF02357"/>
    </source>
</evidence>
<dbReference type="CDD" id="cd09895">
    <property type="entry name" value="NGN_SP_UpxY"/>
    <property type="match status" value="1"/>
</dbReference>
<proteinExistence type="predicted"/>
<comment type="caution">
    <text evidence="3">The sequence shown here is derived from an EMBL/GenBank/DDBJ whole genome shotgun (WGS) entry which is preliminary data.</text>
</comment>
<dbReference type="AlphaFoldDB" id="A0A5C6ZG33"/>
<dbReference type="GO" id="GO:0006354">
    <property type="term" value="P:DNA-templated transcription elongation"/>
    <property type="evidence" value="ECO:0007669"/>
    <property type="project" value="InterPro"/>
</dbReference>
<dbReference type="EMBL" id="VORO01000009">
    <property type="protein sequence ID" value="TXD89048.1"/>
    <property type="molecule type" value="Genomic_DNA"/>
</dbReference>
<evidence type="ECO:0000313" key="4">
    <source>
        <dbReference type="Proteomes" id="UP000321578"/>
    </source>
</evidence>
<keyword evidence="1" id="KW-0804">Transcription</keyword>
<dbReference type="OrthoDB" id="9796143at2"/>
<gene>
    <name evidence="3" type="ORF">ESY86_09745</name>
</gene>
<dbReference type="InterPro" id="IPR006645">
    <property type="entry name" value="NGN-like_dom"/>
</dbReference>
<organism evidence="3 4">
    <name type="scientific">Subsaximicrobium wynnwilliamsii</name>
    <dbReference type="NCBI Taxonomy" id="291179"/>
    <lineage>
        <taxon>Bacteria</taxon>
        <taxon>Pseudomonadati</taxon>
        <taxon>Bacteroidota</taxon>
        <taxon>Flavobacteriia</taxon>
        <taxon>Flavobacteriales</taxon>
        <taxon>Flavobacteriaceae</taxon>
        <taxon>Subsaximicrobium</taxon>
    </lineage>
</organism>
<sequence length="156" mass="17826">MQQLNWYVIITKPRSERKVADRLSAIGIDVYCPIKTEMRQWSDRKKKVEVPVLPSMVLVKLADKDRNRVFEVTGVVRYLFWLGEPAVVREEEIDVLKKAMDSGLNIVEVDTIKVGDMIEIEGLGSVKKEKGKVKYVSGNRCWVVLESLGYVVTLDI</sequence>
<keyword evidence="4" id="KW-1185">Reference proteome</keyword>
<dbReference type="NCBIfam" id="NF033644">
    <property type="entry name" value="antiterm_UpxY"/>
    <property type="match status" value="1"/>
</dbReference>